<dbReference type="KEGG" id="pfj:MYCFIDRAFT_199957"/>
<keyword evidence="2" id="KW-1185">Reference proteome</keyword>
<name>M2YM94_PSEFD</name>
<dbReference type="OrthoDB" id="10564173at2759"/>
<dbReference type="GeneID" id="19335837"/>
<accession>M2YM94</accession>
<sequence length="146" mass="17153">MPWHISNKLQSNAILLSDSWRVSKDIVIDVKVEWRMSKKGELPKVTVSMEPKYKPGKTASRHYSWRNMYPYSTEYRLDIISLRMTDSGDCIFGCGKFVPDHESSLTAGEIWEQIIGERTYRPMFREYEAELLLTKGNRAAMVRWVW</sequence>
<gene>
    <name evidence="1" type="ORF">MYCFIDRAFT_199957</name>
</gene>
<protein>
    <submittedName>
        <fullName evidence="1">Uncharacterized protein</fullName>
    </submittedName>
</protein>
<proteinExistence type="predicted"/>
<evidence type="ECO:0000313" key="2">
    <source>
        <dbReference type="Proteomes" id="UP000016932"/>
    </source>
</evidence>
<evidence type="ECO:0000313" key="1">
    <source>
        <dbReference type="EMBL" id="EME78855.1"/>
    </source>
</evidence>
<dbReference type="VEuPathDB" id="FungiDB:MYCFIDRAFT_199957"/>
<dbReference type="Proteomes" id="UP000016932">
    <property type="component" value="Unassembled WGS sequence"/>
</dbReference>
<dbReference type="RefSeq" id="XP_007931117.1">
    <property type="nucleotide sequence ID" value="XM_007932926.1"/>
</dbReference>
<dbReference type="AlphaFoldDB" id="M2YM94"/>
<dbReference type="HOGENOM" id="CLU_1778298_0_0_1"/>
<dbReference type="EMBL" id="KB446563">
    <property type="protein sequence ID" value="EME78855.1"/>
    <property type="molecule type" value="Genomic_DNA"/>
</dbReference>
<organism evidence="1 2">
    <name type="scientific">Pseudocercospora fijiensis (strain CIRAD86)</name>
    <name type="common">Black leaf streak disease fungus</name>
    <name type="synonym">Mycosphaerella fijiensis</name>
    <dbReference type="NCBI Taxonomy" id="383855"/>
    <lineage>
        <taxon>Eukaryota</taxon>
        <taxon>Fungi</taxon>
        <taxon>Dikarya</taxon>
        <taxon>Ascomycota</taxon>
        <taxon>Pezizomycotina</taxon>
        <taxon>Dothideomycetes</taxon>
        <taxon>Dothideomycetidae</taxon>
        <taxon>Mycosphaerellales</taxon>
        <taxon>Mycosphaerellaceae</taxon>
        <taxon>Pseudocercospora</taxon>
    </lineage>
</organism>
<reference evidence="1 2" key="1">
    <citation type="journal article" date="2012" name="PLoS Pathog.">
        <title>Diverse lifestyles and strategies of plant pathogenesis encoded in the genomes of eighteen Dothideomycetes fungi.</title>
        <authorList>
            <person name="Ohm R.A."/>
            <person name="Feau N."/>
            <person name="Henrissat B."/>
            <person name="Schoch C.L."/>
            <person name="Horwitz B.A."/>
            <person name="Barry K.W."/>
            <person name="Condon B.J."/>
            <person name="Copeland A.C."/>
            <person name="Dhillon B."/>
            <person name="Glaser F."/>
            <person name="Hesse C.N."/>
            <person name="Kosti I."/>
            <person name="LaButti K."/>
            <person name="Lindquist E.A."/>
            <person name="Lucas S."/>
            <person name="Salamov A.A."/>
            <person name="Bradshaw R.E."/>
            <person name="Ciuffetti L."/>
            <person name="Hamelin R.C."/>
            <person name="Kema G.H.J."/>
            <person name="Lawrence C."/>
            <person name="Scott J.A."/>
            <person name="Spatafora J.W."/>
            <person name="Turgeon B.G."/>
            <person name="de Wit P.J.G.M."/>
            <person name="Zhong S."/>
            <person name="Goodwin S.B."/>
            <person name="Grigoriev I.V."/>
        </authorList>
    </citation>
    <scope>NUCLEOTIDE SEQUENCE [LARGE SCALE GENOMIC DNA]</scope>
    <source>
        <strain evidence="1 2">CIRAD86</strain>
    </source>
</reference>